<sequence length="260" mass="29434">MGLTKVITATNNIFVENVKPDCIRHVINVTIDTAKEFHDCSHVYIRYLVDATPDWVLAEPKSLHGVTHQSKARNDSSNHFGHRFTLDVSKSWQHSSSETAELVPTPLLLLLLEVYDVNMWNRQKSVGYGFTHIPLTPGCCSVDVPTWRPHVTDTSLQLREYFLGLAPQIENIKYAGFPDDGNNDTTVLGRFPFSTETSGSVRVRFDTMIQRGRNVLEQEQIQTSINLHRPSATSNAVEEVIQTYHRAKQRLKAAHDALLR</sequence>
<comment type="similarity">
    <text evidence="6">Belongs to the B9D family.</text>
</comment>
<proteinExistence type="inferred from homology"/>
<dbReference type="PROSITE" id="PS51381">
    <property type="entry name" value="C2_B9"/>
    <property type="match status" value="1"/>
</dbReference>
<dbReference type="PANTHER" id="PTHR12968:SF2">
    <property type="entry name" value="B9 DOMAIN-CONTAINING PROTEIN 2"/>
    <property type="match status" value="1"/>
</dbReference>
<keyword evidence="2" id="KW-0963">Cytoplasm</keyword>
<dbReference type="PANTHER" id="PTHR12968">
    <property type="entry name" value="B9 DOMAIN-CONTAINING"/>
    <property type="match status" value="1"/>
</dbReference>
<keyword evidence="9" id="KW-1185">Reference proteome</keyword>
<keyword evidence="5" id="KW-0966">Cell projection</keyword>
<evidence type="ECO:0000256" key="4">
    <source>
        <dbReference type="ARBA" id="ARBA00023212"/>
    </source>
</evidence>
<evidence type="ECO:0000256" key="3">
    <source>
        <dbReference type="ARBA" id="ARBA00022794"/>
    </source>
</evidence>
<dbReference type="GO" id="GO:0036038">
    <property type="term" value="C:MKS complex"/>
    <property type="evidence" value="ECO:0007669"/>
    <property type="project" value="TreeGrafter"/>
</dbReference>
<keyword evidence="3" id="KW-0970">Cilium biogenesis/degradation</keyword>
<dbReference type="EMBL" id="WJBH02000002">
    <property type="protein sequence ID" value="KAI9562690.1"/>
    <property type="molecule type" value="Genomic_DNA"/>
</dbReference>
<comment type="subcellular location">
    <subcellularLocation>
        <location evidence="1">Cytoplasm</location>
        <location evidence="1">Cytoskeleton</location>
        <location evidence="1">Cilium basal body</location>
    </subcellularLocation>
</comment>
<accession>A0AAD5LH59</accession>
<comment type="caution">
    <text evidence="8">The sequence shown here is derived from an EMBL/GenBank/DDBJ whole genome shotgun (WGS) entry which is preliminary data.</text>
</comment>
<organism evidence="8 9">
    <name type="scientific">Daphnia sinensis</name>
    <dbReference type="NCBI Taxonomy" id="1820382"/>
    <lineage>
        <taxon>Eukaryota</taxon>
        <taxon>Metazoa</taxon>
        <taxon>Ecdysozoa</taxon>
        <taxon>Arthropoda</taxon>
        <taxon>Crustacea</taxon>
        <taxon>Branchiopoda</taxon>
        <taxon>Diplostraca</taxon>
        <taxon>Cladocera</taxon>
        <taxon>Anomopoda</taxon>
        <taxon>Daphniidae</taxon>
        <taxon>Daphnia</taxon>
        <taxon>Daphnia similis group</taxon>
    </lineage>
</organism>
<keyword evidence="4" id="KW-0206">Cytoskeleton</keyword>
<evidence type="ECO:0000256" key="2">
    <source>
        <dbReference type="ARBA" id="ARBA00022490"/>
    </source>
</evidence>
<dbReference type="GO" id="GO:0060271">
    <property type="term" value="P:cilium assembly"/>
    <property type="evidence" value="ECO:0007669"/>
    <property type="project" value="TreeGrafter"/>
</dbReference>
<dbReference type="Proteomes" id="UP000820818">
    <property type="component" value="Linkage Group LG2"/>
</dbReference>
<dbReference type="InterPro" id="IPR010796">
    <property type="entry name" value="C2_B9-type_dom"/>
</dbReference>
<evidence type="ECO:0000256" key="1">
    <source>
        <dbReference type="ARBA" id="ARBA00004120"/>
    </source>
</evidence>
<protein>
    <recommendedName>
        <fullName evidence="7">B9 domain-containing protein 2</fullName>
    </recommendedName>
</protein>
<reference evidence="8 9" key="1">
    <citation type="submission" date="2022-05" db="EMBL/GenBank/DDBJ databases">
        <title>A multi-omics perspective on studying reproductive biology in Daphnia sinensis.</title>
        <authorList>
            <person name="Jia J."/>
        </authorList>
    </citation>
    <scope>NUCLEOTIDE SEQUENCE [LARGE SCALE GENOMIC DNA]</scope>
    <source>
        <strain evidence="8 9">WSL</strain>
    </source>
</reference>
<evidence type="ECO:0000256" key="5">
    <source>
        <dbReference type="ARBA" id="ARBA00023273"/>
    </source>
</evidence>
<dbReference type="Pfam" id="PF07162">
    <property type="entry name" value="B9-C2"/>
    <property type="match status" value="1"/>
</dbReference>
<evidence type="ECO:0000256" key="6">
    <source>
        <dbReference type="ARBA" id="ARBA00038411"/>
    </source>
</evidence>
<gene>
    <name evidence="8" type="ORF">GHT06_010144</name>
</gene>
<evidence type="ECO:0000256" key="7">
    <source>
        <dbReference type="ARBA" id="ARBA00039272"/>
    </source>
</evidence>
<name>A0AAD5LH59_9CRUS</name>
<dbReference type="AlphaFoldDB" id="A0AAD5LH59"/>
<evidence type="ECO:0000313" key="9">
    <source>
        <dbReference type="Proteomes" id="UP000820818"/>
    </source>
</evidence>
<evidence type="ECO:0000313" key="8">
    <source>
        <dbReference type="EMBL" id="KAI9562690.1"/>
    </source>
</evidence>